<dbReference type="EMBL" id="UINC01069296">
    <property type="protein sequence ID" value="SVC02557.1"/>
    <property type="molecule type" value="Genomic_DNA"/>
</dbReference>
<protein>
    <submittedName>
        <fullName evidence="1">Uncharacterized protein</fullName>
    </submittedName>
</protein>
<feature type="non-terminal residue" evidence="1">
    <location>
        <position position="172"/>
    </location>
</feature>
<dbReference type="InterPro" id="IPR036514">
    <property type="entry name" value="SGNH_hydro_sf"/>
</dbReference>
<sequence length="172" mass="19451">MRELAFCDYGAWSSALLESKDDDDVAVVLFLDDVMIPQAISLEESTKVFESFFGLLKNRLENSSGLTIVAFSSCDHGNLIRRARVIDPVDQVHQWFMSRLVSLCKDYSSLYKIDLNKEFGKIGYQHSFDSRNWYAARCRLSKNGLSLLATSIEQICVRHDGPASKVLVLDCD</sequence>
<evidence type="ECO:0000313" key="1">
    <source>
        <dbReference type="EMBL" id="SVC02557.1"/>
    </source>
</evidence>
<reference evidence="1" key="1">
    <citation type="submission" date="2018-05" db="EMBL/GenBank/DDBJ databases">
        <authorList>
            <person name="Lanie J.A."/>
            <person name="Ng W.-L."/>
            <person name="Kazmierczak K.M."/>
            <person name="Andrzejewski T.M."/>
            <person name="Davidsen T.M."/>
            <person name="Wayne K.J."/>
            <person name="Tettelin H."/>
            <person name="Glass J.I."/>
            <person name="Rusch D."/>
            <person name="Podicherti R."/>
            <person name="Tsui H.-C.T."/>
            <person name="Winkler M.E."/>
        </authorList>
    </citation>
    <scope>NUCLEOTIDE SEQUENCE</scope>
</reference>
<proteinExistence type="predicted"/>
<name>A0A382ITQ7_9ZZZZ</name>
<dbReference type="Gene3D" id="3.40.50.1110">
    <property type="entry name" value="SGNH hydrolase"/>
    <property type="match status" value="1"/>
</dbReference>
<gene>
    <name evidence="1" type="ORF">METZ01_LOCUS255411</name>
</gene>
<accession>A0A382ITQ7</accession>
<organism evidence="1">
    <name type="scientific">marine metagenome</name>
    <dbReference type="NCBI Taxonomy" id="408172"/>
    <lineage>
        <taxon>unclassified sequences</taxon>
        <taxon>metagenomes</taxon>
        <taxon>ecological metagenomes</taxon>
    </lineage>
</organism>
<dbReference type="AlphaFoldDB" id="A0A382ITQ7"/>